<feature type="region of interest" description="Disordered" evidence="1">
    <location>
        <begin position="688"/>
        <end position="793"/>
    </location>
</feature>
<dbReference type="EMBL" id="ML769712">
    <property type="protein sequence ID" value="KAE9389107.1"/>
    <property type="molecule type" value="Genomic_DNA"/>
</dbReference>
<feature type="compositionally biased region" description="Polar residues" evidence="1">
    <location>
        <begin position="254"/>
        <end position="274"/>
    </location>
</feature>
<evidence type="ECO:0000313" key="2">
    <source>
        <dbReference type="EMBL" id="KAE9389107.1"/>
    </source>
</evidence>
<reference evidence="2" key="1">
    <citation type="journal article" date="2019" name="Environ. Microbiol.">
        <title>Fungal ecological strategies reflected in gene transcription - a case study of two litter decomposers.</title>
        <authorList>
            <person name="Barbi F."/>
            <person name="Kohler A."/>
            <person name="Barry K."/>
            <person name="Baskaran P."/>
            <person name="Daum C."/>
            <person name="Fauchery L."/>
            <person name="Ihrmark K."/>
            <person name="Kuo A."/>
            <person name="LaButti K."/>
            <person name="Lipzen A."/>
            <person name="Morin E."/>
            <person name="Grigoriev I.V."/>
            <person name="Henrissat B."/>
            <person name="Lindahl B."/>
            <person name="Martin F."/>
        </authorList>
    </citation>
    <scope>NUCLEOTIDE SEQUENCE</scope>
    <source>
        <strain evidence="2">JB14</strain>
    </source>
</reference>
<feature type="region of interest" description="Disordered" evidence="1">
    <location>
        <begin position="854"/>
        <end position="876"/>
    </location>
</feature>
<feature type="region of interest" description="Disordered" evidence="1">
    <location>
        <begin position="76"/>
        <end position="114"/>
    </location>
</feature>
<keyword evidence="3" id="KW-1185">Reference proteome</keyword>
<dbReference type="AlphaFoldDB" id="A0A6A4GVL0"/>
<feature type="compositionally biased region" description="Polar residues" evidence="1">
    <location>
        <begin position="91"/>
        <end position="114"/>
    </location>
</feature>
<accession>A0A6A4GVL0</accession>
<feature type="region of interest" description="Disordered" evidence="1">
    <location>
        <begin position="807"/>
        <end position="842"/>
    </location>
</feature>
<sequence>MQQNNHTQTGLREDLYGQVDHIYHGDHGHVQYIRQPTEYNNNFGNQSEHSIGRPNLNEYNNLLPQHTRSTLYEQSRMGTRRYPSDPAENFTRPSSSLSNFTRPSSSLSQNALQSPYSRMQEIHVSPFASGRQTPSSPVAHRQVRYSSPFMGHESPVFSPVHSSTPSRPFSQPAERRMTLLPSAAQNRPETPAALSQPQLRTHASMVRCSGNDRPLQPVYVLSECPDVVDARALMEREVQAKAQASFQRDRAAKEQSQPTDTTFLYRNAPPSASNRGMAAISSLLNGPPSPQSSPRDSPLDLSPLRLSFARQPSYSRASPVRIEEPVPVRPIDGRESSPQVVPAGDMSGGSSPSPSTPSGTQTQHDGSGERAPAIQPRMGAGERQVKSRTKDTAFSDTIHVLSEHVDNEIKRIAAMHRKSLLTKLGSLYNALMHKKAQELHLQGKRLGPCLADCHRAVAEDEDLQEILQNPNSEEAKEALKELKEYREAKFKGARSSAKANDSDVVKTWAKVAATAENLSHRTSAATFGFICSSKAGQNVTRQFFGSGPIEAFLMAKFGMTRAELVESAESYLIYTSAGRTATGLSVKKMRKEIVRTILEGLHELSKNEKLGMEYDHYEVLIVKEYGVKLIGWPDAVNFSSPYDLNASEVIKLYHALHSKECRWKKLEGWEFYTVQKDIEMRIKSGDLAIPERQRRGGKKRAAEDESEDSGGETGQRKRRKRSSKSSRDTGKGKKKETGTRVYGKGKGKGKGKELGAQKERRRQGAGGVTTVSNNSDPEEVAEAGIQKSRPWPRLIHKSSGIQVIGTTIISDDEGEGSNSDGGAEDELDYEDEEDGSVDGLDLPDIAFIDNYYDDDVNYDNDGDDTEGLNYADDLDE</sequence>
<name>A0A6A4GVL0_9AGAR</name>
<evidence type="ECO:0000256" key="1">
    <source>
        <dbReference type="SAM" id="MobiDB-lite"/>
    </source>
</evidence>
<evidence type="ECO:0000313" key="3">
    <source>
        <dbReference type="Proteomes" id="UP000799118"/>
    </source>
</evidence>
<feature type="region of interest" description="Disordered" evidence="1">
    <location>
        <begin position="244"/>
        <end position="391"/>
    </location>
</feature>
<dbReference type="Proteomes" id="UP000799118">
    <property type="component" value="Unassembled WGS sequence"/>
</dbReference>
<organism evidence="2 3">
    <name type="scientific">Gymnopus androsaceus JB14</name>
    <dbReference type="NCBI Taxonomy" id="1447944"/>
    <lineage>
        <taxon>Eukaryota</taxon>
        <taxon>Fungi</taxon>
        <taxon>Dikarya</taxon>
        <taxon>Basidiomycota</taxon>
        <taxon>Agaricomycotina</taxon>
        <taxon>Agaricomycetes</taxon>
        <taxon>Agaricomycetidae</taxon>
        <taxon>Agaricales</taxon>
        <taxon>Marasmiineae</taxon>
        <taxon>Omphalotaceae</taxon>
        <taxon>Gymnopus</taxon>
    </lineage>
</organism>
<feature type="compositionally biased region" description="Basic and acidic residues" evidence="1">
    <location>
        <begin position="725"/>
        <end position="738"/>
    </location>
</feature>
<feature type="compositionally biased region" description="Low complexity" evidence="1">
    <location>
        <begin position="292"/>
        <end position="307"/>
    </location>
</feature>
<dbReference type="OrthoDB" id="3062720at2759"/>
<protein>
    <submittedName>
        <fullName evidence="2">Uncharacterized protein</fullName>
    </submittedName>
</protein>
<proteinExistence type="predicted"/>
<gene>
    <name evidence="2" type="ORF">BT96DRAFT_1003584</name>
</gene>
<feature type="compositionally biased region" description="Basic and acidic residues" evidence="1">
    <location>
        <begin position="321"/>
        <end position="335"/>
    </location>
</feature>
<feature type="compositionally biased region" description="Low complexity" evidence="1">
    <location>
        <begin position="348"/>
        <end position="363"/>
    </location>
</feature>
<feature type="compositionally biased region" description="Acidic residues" evidence="1">
    <location>
        <begin position="822"/>
        <end position="836"/>
    </location>
</feature>